<organism evidence="3 4">
    <name type="scientific">Drosophila suzukii</name>
    <name type="common">Spotted-wing drosophila fruit fly</name>
    <dbReference type="NCBI Taxonomy" id="28584"/>
    <lineage>
        <taxon>Eukaryota</taxon>
        <taxon>Metazoa</taxon>
        <taxon>Ecdysozoa</taxon>
        <taxon>Arthropoda</taxon>
        <taxon>Hexapoda</taxon>
        <taxon>Insecta</taxon>
        <taxon>Pterygota</taxon>
        <taxon>Neoptera</taxon>
        <taxon>Endopterygota</taxon>
        <taxon>Diptera</taxon>
        <taxon>Brachycera</taxon>
        <taxon>Muscomorpha</taxon>
        <taxon>Ephydroidea</taxon>
        <taxon>Drosophilidae</taxon>
        <taxon>Drosophila</taxon>
        <taxon>Sophophora</taxon>
    </lineage>
</organism>
<dbReference type="Proteomes" id="UP001652628">
    <property type="component" value="Chromosome X"/>
</dbReference>
<protein>
    <submittedName>
        <fullName evidence="4">Uncharacterized protein</fullName>
    </submittedName>
</protein>
<gene>
    <name evidence="4" type="primary">LOC108014931</name>
</gene>
<proteinExistence type="predicted"/>
<keyword evidence="2" id="KW-0812">Transmembrane</keyword>
<evidence type="ECO:0000256" key="2">
    <source>
        <dbReference type="SAM" id="Phobius"/>
    </source>
</evidence>
<dbReference type="AlphaFoldDB" id="A0AB39ZIQ0"/>
<name>A0AB39ZIQ0_DROSZ</name>
<keyword evidence="3" id="KW-1185">Reference proteome</keyword>
<feature type="compositionally biased region" description="Low complexity" evidence="1">
    <location>
        <begin position="209"/>
        <end position="223"/>
    </location>
</feature>
<keyword evidence="2" id="KW-0472">Membrane</keyword>
<feature type="transmembrane region" description="Helical" evidence="2">
    <location>
        <begin position="52"/>
        <end position="73"/>
    </location>
</feature>
<accession>A0AB39ZIQ0</accession>
<dbReference type="RefSeq" id="XP_016936641.3">
    <property type="nucleotide sequence ID" value="XM_017081152.4"/>
</dbReference>
<evidence type="ECO:0000313" key="4">
    <source>
        <dbReference type="RefSeq" id="XP_016936641.3"/>
    </source>
</evidence>
<feature type="region of interest" description="Disordered" evidence="1">
    <location>
        <begin position="109"/>
        <end position="156"/>
    </location>
</feature>
<evidence type="ECO:0000313" key="3">
    <source>
        <dbReference type="Proteomes" id="UP001652628"/>
    </source>
</evidence>
<sequence length="268" mass="30160">MPDCATKRKRWKWKISLTAEPQISNDIGPFSYICPRCQGHSKHLRKTFTLGSMFRVIQLHILILVSSLTLMSAQQQQQQGVQMYPSWLYSMPWRPLILPTASPLPPLEGIAQLSPGYTGPQTFPAVPQDQQQQQQQQKQPFTIPQQQQYQPPNQQQYQQPFQPVLVGLFTPQLQAHPLAAPPQAGHFGLPFRPSPFAGYTDDEDGDTVQGQGNHVQEQQPQQQLEEAPFHAYPYKPVQEQPRGAGGFGGGPLGYVYFSPSNAYNLVRT</sequence>
<reference evidence="4" key="1">
    <citation type="submission" date="2025-08" db="UniProtKB">
        <authorList>
            <consortium name="RefSeq"/>
        </authorList>
    </citation>
    <scope>IDENTIFICATION</scope>
</reference>
<keyword evidence="2" id="KW-1133">Transmembrane helix</keyword>
<feature type="compositionally biased region" description="Low complexity" evidence="1">
    <location>
        <begin position="127"/>
        <end position="156"/>
    </location>
</feature>
<evidence type="ECO:0000256" key="1">
    <source>
        <dbReference type="SAM" id="MobiDB-lite"/>
    </source>
</evidence>
<feature type="region of interest" description="Disordered" evidence="1">
    <location>
        <begin position="200"/>
        <end position="224"/>
    </location>
</feature>
<dbReference type="GeneID" id="108014931"/>